<dbReference type="AlphaFoldDB" id="A0A0E9W611"/>
<organism evidence="1">
    <name type="scientific">Anguilla anguilla</name>
    <name type="common">European freshwater eel</name>
    <name type="synonym">Muraena anguilla</name>
    <dbReference type="NCBI Taxonomy" id="7936"/>
    <lineage>
        <taxon>Eukaryota</taxon>
        <taxon>Metazoa</taxon>
        <taxon>Chordata</taxon>
        <taxon>Craniata</taxon>
        <taxon>Vertebrata</taxon>
        <taxon>Euteleostomi</taxon>
        <taxon>Actinopterygii</taxon>
        <taxon>Neopterygii</taxon>
        <taxon>Teleostei</taxon>
        <taxon>Anguilliformes</taxon>
        <taxon>Anguillidae</taxon>
        <taxon>Anguilla</taxon>
    </lineage>
</organism>
<protein>
    <submittedName>
        <fullName evidence="1">Uncharacterized protein</fullName>
    </submittedName>
</protein>
<dbReference type="EMBL" id="GBXM01023669">
    <property type="protein sequence ID" value="JAH84908.1"/>
    <property type="molecule type" value="Transcribed_RNA"/>
</dbReference>
<accession>A0A0E9W611</accession>
<reference evidence="1" key="2">
    <citation type="journal article" date="2015" name="Fish Shellfish Immunol.">
        <title>Early steps in the European eel (Anguilla anguilla)-Vibrio vulnificus interaction in the gills: Role of the RtxA13 toxin.</title>
        <authorList>
            <person name="Callol A."/>
            <person name="Pajuelo D."/>
            <person name="Ebbesson L."/>
            <person name="Teles M."/>
            <person name="MacKenzie S."/>
            <person name="Amaro C."/>
        </authorList>
    </citation>
    <scope>NUCLEOTIDE SEQUENCE</scope>
</reference>
<proteinExistence type="predicted"/>
<sequence length="80" mass="8979">MQPWCAANGLCHTILTANTGCARWVMFLLSQKRKRMFLSEECVSPCPLTTQHSDRAQKVQTLEQKMGAANTAVHVQQHPI</sequence>
<reference evidence="1" key="1">
    <citation type="submission" date="2014-11" db="EMBL/GenBank/DDBJ databases">
        <authorList>
            <person name="Amaro Gonzalez C."/>
        </authorList>
    </citation>
    <scope>NUCLEOTIDE SEQUENCE</scope>
</reference>
<evidence type="ECO:0000313" key="1">
    <source>
        <dbReference type="EMBL" id="JAH84908.1"/>
    </source>
</evidence>
<name>A0A0E9W611_ANGAN</name>